<dbReference type="GeneID" id="112047106"/>
<keyword evidence="4" id="KW-0804">Transcription</keyword>
<dbReference type="KEGG" id="bany:112047106"/>
<evidence type="ECO:0000256" key="2">
    <source>
        <dbReference type="ARBA" id="ARBA00016807"/>
    </source>
</evidence>
<comment type="function">
    <text evidence="5">Involved in transvection phenomena (= synapsis-dependent gene expression), where the synaptic pairing of chromosomes carrying genes with which zeste interacts influences the expression of these genes. Zeste binds to DNA and stimulates transcription from a nearby promoter.</text>
</comment>
<accession>A0A6J1MVV4</accession>
<dbReference type="RefSeq" id="XP_052745619.1">
    <property type="nucleotide sequence ID" value="XM_052889659.1"/>
</dbReference>
<protein>
    <recommendedName>
        <fullName evidence="2">Regulatory protein zeste</fullName>
    </recommendedName>
</protein>
<feature type="region of interest" description="Disordered" evidence="6">
    <location>
        <begin position="125"/>
        <end position="163"/>
    </location>
</feature>
<evidence type="ECO:0000256" key="1">
    <source>
        <dbReference type="ARBA" id="ARBA00011764"/>
    </source>
</evidence>
<dbReference type="Proteomes" id="UP001652582">
    <property type="component" value="Chromosome 26"/>
</dbReference>
<comment type="subunit">
    <text evidence="1">Self-associates forming complexes of several hundred monomers.</text>
</comment>
<evidence type="ECO:0000256" key="5">
    <source>
        <dbReference type="ARBA" id="ARBA00025466"/>
    </source>
</evidence>
<dbReference type="Pfam" id="PF13873">
    <property type="entry name" value="Myb_DNA-bind_5"/>
    <property type="match status" value="1"/>
</dbReference>
<evidence type="ECO:0000313" key="9">
    <source>
        <dbReference type="RefSeq" id="XP_052745619.1"/>
    </source>
</evidence>
<evidence type="ECO:0000256" key="6">
    <source>
        <dbReference type="SAM" id="MobiDB-lite"/>
    </source>
</evidence>
<evidence type="ECO:0000313" key="8">
    <source>
        <dbReference type="Proteomes" id="UP001652582"/>
    </source>
</evidence>
<keyword evidence="3" id="KW-0805">Transcription regulation</keyword>
<dbReference type="InterPro" id="IPR028002">
    <property type="entry name" value="Myb_DNA-bind_5"/>
</dbReference>
<evidence type="ECO:0000259" key="7">
    <source>
        <dbReference type="Pfam" id="PF13873"/>
    </source>
</evidence>
<dbReference type="PANTHER" id="PTHR23098">
    <property type="entry name" value="AGAP001331-PA-RELATED"/>
    <property type="match status" value="1"/>
</dbReference>
<dbReference type="AlphaFoldDB" id="A0A6J1MVV4"/>
<gene>
    <name evidence="9" type="primary">LOC112047106</name>
</gene>
<reference evidence="9" key="1">
    <citation type="submission" date="2025-08" db="UniProtKB">
        <authorList>
            <consortium name="RefSeq"/>
        </authorList>
    </citation>
    <scope>IDENTIFICATION</scope>
</reference>
<feature type="compositionally biased region" description="Basic and acidic residues" evidence="6">
    <location>
        <begin position="150"/>
        <end position="163"/>
    </location>
</feature>
<keyword evidence="8" id="KW-1185">Reference proteome</keyword>
<dbReference type="GO" id="GO:0005634">
    <property type="term" value="C:nucleus"/>
    <property type="evidence" value="ECO:0007669"/>
    <property type="project" value="TreeGrafter"/>
</dbReference>
<evidence type="ECO:0000256" key="3">
    <source>
        <dbReference type="ARBA" id="ARBA00023015"/>
    </source>
</evidence>
<dbReference type="PANTHER" id="PTHR23098:SF16">
    <property type="entry name" value="REGULATORY PROTEIN ZESTE"/>
    <property type="match status" value="1"/>
</dbReference>
<proteinExistence type="predicted"/>
<evidence type="ECO:0000256" key="4">
    <source>
        <dbReference type="ARBA" id="ARBA00023163"/>
    </source>
</evidence>
<feature type="domain" description="Myb/SANT-like DNA-binding" evidence="7">
    <location>
        <begin position="6"/>
        <end position="80"/>
    </location>
</feature>
<organism evidence="8 9">
    <name type="scientific">Bicyclus anynana</name>
    <name type="common">Squinting bush brown butterfly</name>
    <dbReference type="NCBI Taxonomy" id="110368"/>
    <lineage>
        <taxon>Eukaryota</taxon>
        <taxon>Metazoa</taxon>
        <taxon>Ecdysozoa</taxon>
        <taxon>Arthropoda</taxon>
        <taxon>Hexapoda</taxon>
        <taxon>Insecta</taxon>
        <taxon>Pterygota</taxon>
        <taxon>Neoptera</taxon>
        <taxon>Endopterygota</taxon>
        <taxon>Lepidoptera</taxon>
        <taxon>Glossata</taxon>
        <taxon>Ditrysia</taxon>
        <taxon>Papilionoidea</taxon>
        <taxon>Nymphalidae</taxon>
        <taxon>Satyrinae</taxon>
        <taxon>Satyrini</taxon>
        <taxon>Mycalesina</taxon>
        <taxon>Bicyclus</taxon>
    </lineage>
</organism>
<name>A0A6J1MVV4_BICAN</name>
<sequence length="284" mass="32430">MPAPRRLSVKQLSKLVEFAENHRDVAVGRGSGALAFKATRDAWQAVAQDLNSVPDGIKKTPEQWRRYWIEFKAKTKLKAADSRRYGARVTGDGRKLTPLTELERRVVELLGPVATKRLHGVWLPLSTKTESEPDADQESESSIAEEQTGEENRCVSDTPEGERISEVVMKVERSSSPEEHVVEVELQQQRVEYEEPATLSNNRQGNGRLNDVLVYSGPAHHALPQRRKKPKLRQDENVPRWAYNIERRRIAVEERQAAAMEALVNIMRDIRDDIRRLDPNKCRL</sequence>